<evidence type="ECO:0000313" key="2">
    <source>
        <dbReference type="EMBL" id="AEE52922.1"/>
    </source>
</evidence>
<sequence>MKAKLSDQEQVTEHIQELEPSVGQIVETLRQIILSTDPEIGERIKWNNPSFYYTGEMKEFDPKEYKRDLIVMNLHKGRIMLVFPSGAKVNDQSGLLEGDYKDGRRIAVFKDTEDVQAKQGALQKIIVDWLELVDKE</sequence>
<dbReference type="EMBL" id="CP002691">
    <property type="protein sequence ID" value="AEE52922.1"/>
    <property type="molecule type" value="Genomic_DNA"/>
</dbReference>
<reference evidence="2 3" key="1">
    <citation type="journal article" date="2011" name="Stand. Genomic Sci.">
        <title>Complete genome sequence of Haliscomenobacter hydrossis type strain (O).</title>
        <authorList>
            <consortium name="US DOE Joint Genome Institute (JGI-PGF)"/>
            <person name="Daligault H."/>
            <person name="Lapidus A."/>
            <person name="Zeytun A."/>
            <person name="Nolan M."/>
            <person name="Lucas S."/>
            <person name="Del Rio T.G."/>
            <person name="Tice H."/>
            <person name="Cheng J.F."/>
            <person name="Tapia R."/>
            <person name="Han C."/>
            <person name="Goodwin L."/>
            <person name="Pitluck S."/>
            <person name="Liolios K."/>
            <person name="Pagani I."/>
            <person name="Ivanova N."/>
            <person name="Huntemann M."/>
            <person name="Mavromatis K."/>
            <person name="Mikhailova N."/>
            <person name="Pati A."/>
            <person name="Chen A."/>
            <person name="Palaniappan K."/>
            <person name="Land M."/>
            <person name="Hauser L."/>
            <person name="Brambilla E.M."/>
            <person name="Rohde M."/>
            <person name="Verbarg S."/>
            <person name="Goker M."/>
            <person name="Bristow J."/>
            <person name="Eisen J.A."/>
            <person name="Markowitz V."/>
            <person name="Hugenholtz P."/>
            <person name="Kyrpides N.C."/>
            <person name="Klenk H.P."/>
            <person name="Woyke T."/>
        </authorList>
    </citation>
    <scope>NUCLEOTIDE SEQUENCE [LARGE SCALE GENOMIC DNA]</scope>
    <source>
        <strain evidence="3">ATCC 27775 / DSM 1100 / LMG 10767 / O</strain>
    </source>
</reference>
<dbReference type="eggNOG" id="COG5646">
    <property type="taxonomic scope" value="Bacteria"/>
</dbReference>
<dbReference type="HOGENOM" id="CLU_120974_1_0_10"/>
<dbReference type="RefSeq" id="WP_013767457.1">
    <property type="nucleotide sequence ID" value="NC_015510.1"/>
</dbReference>
<dbReference type="InterPro" id="IPR014922">
    <property type="entry name" value="YdhG-like"/>
</dbReference>
<evidence type="ECO:0000259" key="1">
    <source>
        <dbReference type="Pfam" id="PF08818"/>
    </source>
</evidence>
<evidence type="ECO:0000313" key="3">
    <source>
        <dbReference type="Proteomes" id="UP000008461"/>
    </source>
</evidence>
<feature type="domain" description="YdhG-like" evidence="1">
    <location>
        <begin position="24"/>
        <end position="128"/>
    </location>
</feature>
<reference key="2">
    <citation type="submission" date="2011-04" db="EMBL/GenBank/DDBJ databases">
        <title>Complete sequence of chromosome of Haliscomenobacter hydrossis DSM 1100.</title>
        <authorList>
            <consortium name="US DOE Joint Genome Institute (JGI-PGF)"/>
            <person name="Lucas S."/>
            <person name="Han J."/>
            <person name="Lapidus A."/>
            <person name="Bruce D."/>
            <person name="Goodwin L."/>
            <person name="Pitluck S."/>
            <person name="Peters L."/>
            <person name="Kyrpides N."/>
            <person name="Mavromatis K."/>
            <person name="Ivanova N."/>
            <person name="Ovchinnikova G."/>
            <person name="Pagani I."/>
            <person name="Daligault H."/>
            <person name="Detter J.C."/>
            <person name="Han C."/>
            <person name="Land M."/>
            <person name="Hauser L."/>
            <person name="Markowitz V."/>
            <person name="Cheng J.-F."/>
            <person name="Hugenholtz P."/>
            <person name="Woyke T."/>
            <person name="Wu D."/>
            <person name="Verbarg S."/>
            <person name="Frueling A."/>
            <person name="Brambilla E."/>
            <person name="Klenk H.-P."/>
            <person name="Eisen J.A."/>
        </authorList>
    </citation>
    <scope>NUCLEOTIDE SEQUENCE</scope>
    <source>
        <strain>DSM 1100</strain>
    </source>
</reference>
<gene>
    <name evidence="2" type="ordered locus">Halhy_5096</name>
</gene>
<dbReference type="KEGG" id="hhy:Halhy_5096"/>
<dbReference type="Pfam" id="PF08818">
    <property type="entry name" value="DUF1801"/>
    <property type="match status" value="1"/>
</dbReference>
<protein>
    <recommendedName>
        <fullName evidence="1">YdhG-like domain-containing protein</fullName>
    </recommendedName>
</protein>
<dbReference type="OrthoDB" id="9811812at2"/>
<dbReference type="Gene3D" id="3.90.1150.200">
    <property type="match status" value="1"/>
</dbReference>
<dbReference type="Proteomes" id="UP000008461">
    <property type="component" value="Chromosome"/>
</dbReference>
<name>F4L3E5_HALH1</name>
<dbReference type="SUPFAM" id="SSF159888">
    <property type="entry name" value="YdhG-like"/>
    <property type="match status" value="1"/>
</dbReference>
<proteinExistence type="predicted"/>
<keyword evidence="3" id="KW-1185">Reference proteome</keyword>
<accession>F4L3E5</accession>
<organism evidence="2 3">
    <name type="scientific">Haliscomenobacter hydrossis (strain ATCC 27775 / DSM 1100 / LMG 10767 / O)</name>
    <dbReference type="NCBI Taxonomy" id="760192"/>
    <lineage>
        <taxon>Bacteria</taxon>
        <taxon>Pseudomonadati</taxon>
        <taxon>Bacteroidota</taxon>
        <taxon>Saprospiria</taxon>
        <taxon>Saprospirales</taxon>
        <taxon>Haliscomenobacteraceae</taxon>
        <taxon>Haliscomenobacter</taxon>
    </lineage>
</organism>
<dbReference type="AlphaFoldDB" id="F4L3E5"/>